<dbReference type="EMBL" id="DSRU01000165">
    <property type="protein sequence ID" value="HFM98327.1"/>
    <property type="molecule type" value="Genomic_DNA"/>
</dbReference>
<proteinExistence type="predicted"/>
<sequence length="388" mass="42613">MALLKSSKLPSKRIGLLACFFWLALLTPAWAKKSVELRVEIEDGSREVTIGTSTKAVVKDASGKVLGELTPMTSFAARSDEGAVSLDQWRVGAVFVEPTAGGYVFIGDRWYRGKALVVPKGAGVTAVNYVDLEHYLYSVLGGEMNGNWPQEALKAQAVAARSYALYHRAKATNRVFDVGDTPAWQVYRGLQDESSGTQTAVNATAGQVLTSENQIIEAVFHSSAGGCTDNVEEIWVQALPYLRSVPDYDQGTPVYEWTKTVSQSELNRLIPGIGNVRSFIPERSTTTCKRVISMRVEGDKGSRTLKGSQLRDMLGLRSTLFRIDPIAPSGEKNLGSDATFQVTGRGFGHGLGLSQWGAYNMALRYGQNYRQILAHYYRNTELQEIQPR</sequence>
<dbReference type="InterPro" id="IPR051922">
    <property type="entry name" value="Bact_Sporulation_Assoc"/>
</dbReference>
<organism evidence="2">
    <name type="scientific">Oscillatoriales cyanobacterium SpSt-418</name>
    <dbReference type="NCBI Taxonomy" id="2282169"/>
    <lineage>
        <taxon>Bacteria</taxon>
        <taxon>Bacillati</taxon>
        <taxon>Cyanobacteriota</taxon>
        <taxon>Cyanophyceae</taxon>
        <taxon>Oscillatoriophycideae</taxon>
        <taxon>Oscillatoriales</taxon>
    </lineage>
</organism>
<reference evidence="2" key="1">
    <citation type="journal article" date="2020" name="mSystems">
        <title>Genome- and Community-Level Interaction Insights into Carbon Utilization and Element Cycling Functions of Hydrothermarchaeota in Hydrothermal Sediment.</title>
        <authorList>
            <person name="Zhou Z."/>
            <person name="Liu Y."/>
            <person name="Xu W."/>
            <person name="Pan J."/>
            <person name="Luo Z.H."/>
            <person name="Li M."/>
        </authorList>
    </citation>
    <scope>NUCLEOTIDE SEQUENCE [LARGE SCALE GENOMIC DNA]</scope>
    <source>
        <strain evidence="2">SpSt-418</strain>
    </source>
</reference>
<dbReference type="NCBIfam" id="TIGR02669">
    <property type="entry name" value="SpoIID_LytB"/>
    <property type="match status" value="1"/>
</dbReference>
<evidence type="ECO:0000259" key="1">
    <source>
        <dbReference type="Pfam" id="PF08486"/>
    </source>
</evidence>
<feature type="domain" description="Sporulation stage II protein D amidase enhancer LytB N-terminal" evidence="1">
    <location>
        <begin position="122"/>
        <end position="210"/>
    </location>
</feature>
<dbReference type="InterPro" id="IPR013486">
    <property type="entry name" value="SpoIID/LytB"/>
</dbReference>
<name>A0A7C3KF42_9CYAN</name>
<dbReference type="InterPro" id="IPR013693">
    <property type="entry name" value="SpoIID/LytB_N"/>
</dbReference>
<dbReference type="Pfam" id="PF08486">
    <property type="entry name" value="SpoIID"/>
    <property type="match status" value="1"/>
</dbReference>
<dbReference type="PANTHER" id="PTHR30032:SF4">
    <property type="entry name" value="AMIDASE ENHANCER"/>
    <property type="match status" value="1"/>
</dbReference>
<dbReference type="AlphaFoldDB" id="A0A7C3KF42"/>
<protein>
    <submittedName>
        <fullName evidence="2">SpoIID/LytB domain-containing protein</fullName>
    </submittedName>
</protein>
<gene>
    <name evidence="2" type="ORF">ENR64_11335</name>
</gene>
<dbReference type="PANTHER" id="PTHR30032">
    <property type="entry name" value="N-ACETYLMURAMOYL-L-ALANINE AMIDASE-RELATED"/>
    <property type="match status" value="1"/>
</dbReference>
<evidence type="ECO:0000313" key="2">
    <source>
        <dbReference type="EMBL" id="HFM98327.1"/>
    </source>
</evidence>
<accession>A0A7C3KF42</accession>
<comment type="caution">
    <text evidence="2">The sequence shown here is derived from an EMBL/GenBank/DDBJ whole genome shotgun (WGS) entry which is preliminary data.</text>
</comment>
<dbReference type="GO" id="GO:0030288">
    <property type="term" value="C:outer membrane-bounded periplasmic space"/>
    <property type="evidence" value="ECO:0007669"/>
    <property type="project" value="TreeGrafter"/>
</dbReference>
<dbReference type="GO" id="GO:0030435">
    <property type="term" value="P:sporulation resulting in formation of a cellular spore"/>
    <property type="evidence" value="ECO:0007669"/>
    <property type="project" value="InterPro"/>
</dbReference>